<dbReference type="RefSeq" id="XP_024405962.1">
    <property type="nucleotide sequence ID" value="XM_024549257.1"/>
</dbReference>
<gene>
    <name evidence="2" type="ORF">TGAM01_v203658</name>
</gene>
<dbReference type="InterPro" id="IPR024983">
    <property type="entry name" value="CHAT_dom"/>
</dbReference>
<dbReference type="AlphaFoldDB" id="A0A2P4ZSM8"/>
<dbReference type="EMBL" id="JPDN02000010">
    <property type="protein sequence ID" value="PON27277.1"/>
    <property type="molecule type" value="Genomic_DNA"/>
</dbReference>
<dbReference type="STRING" id="398673.A0A2P4ZSM8"/>
<reference evidence="2 3" key="1">
    <citation type="journal article" date="2016" name="Genome Announc.">
        <title>Draft Whole-Genome Sequence of Trichoderma gamsii T6085, a Promising Biocontrol Agent of Fusarium Head Blight on Wheat.</title>
        <authorList>
            <person name="Baroncelli R."/>
            <person name="Zapparata A."/>
            <person name="Piaggeschi G."/>
            <person name="Sarrocco S."/>
            <person name="Vannacci G."/>
        </authorList>
    </citation>
    <scope>NUCLEOTIDE SEQUENCE [LARGE SCALE GENOMIC DNA]</scope>
    <source>
        <strain evidence="2 3">T6085</strain>
    </source>
</reference>
<evidence type="ECO:0000313" key="3">
    <source>
        <dbReference type="Proteomes" id="UP000054821"/>
    </source>
</evidence>
<dbReference type="Pfam" id="PF12770">
    <property type="entry name" value="CHAT"/>
    <property type="match status" value="1"/>
</dbReference>
<name>A0A2P4ZSM8_9HYPO</name>
<dbReference type="Proteomes" id="UP000054821">
    <property type="component" value="Unassembled WGS sequence"/>
</dbReference>
<organism evidence="2 3">
    <name type="scientific">Trichoderma gamsii</name>
    <dbReference type="NCBI Taxonomy" id="398673"/>
    <lineage>
        <taxon>Eukaryota</taxon>
        <taxon>Fungi</taxon>
        <taxon>Dikarya</taxon>
        <taxon>Ascomycota</taxon>
        <taxon>Pezizomycotina</taxon>
        <taxon>Sordariomycetes</taxon>
        <taxon>Hypocreomycetidae</taxon>
        <taxon>Hypocreales</taxon>
        <taxon>Hypocreaceae</taxon>
        <taxon>Trichoderma</taxon>
    </lineage>
</organism>
<keyword evidence="3" id="KW-1185">Reference proteome</keyword>
<comment type="caution">
    <text evidence="2">The sequence shown here is derived from an EMBL/GenBank/DDBJ whole genome shotgun (WGS) entry which is preliminary data.</text>
</comment>
<protein>
    <recommendedName>
        <fullName evidence="1">CHAT domain-containing protein</fullName>
    </recommendedName>
</protein>
<feature type="domain" description="CHAT" evidence="1">
    <location>
        <begin position="612"/>
        <end position="863"/>
    </location>
</feature>
<accession>A0A2P4ZSM8</accession>
<dbReference type="GeneID" id="29986136"/>
<dbReference type="InterPro" id="IPR011990">
    <property type="entry name" value="TPR-like_helical_dom_sf"/>
</dbReference>
<sequence length="908" mass="101907">MEEFTVGHDMLELLNSMDTEELREFAVLQEDSSSNTSMELLVCIRYLIYQKEPSTENLDQAVRQGEAWVISTAPSDADLAKKFKIVGRRYERMGDLEDLNQSVRITGMAVEATNTLDETVHPSRCHFLNNYGMWLGRRFERLGNTRDLDEAIQVTNEAKEATSHTDLERAGRLSNLGHWLAERFERFGATEDLDWAASISEEAVRAAPPGHIHRASALNNCGGTLLVRFNRTHHVRDIDRAIEMFTIAAEITPYNHQDRARQLSMLACCLGYRSQFFKGKSDEDINRAVKIAYEALEVTGSGDPERALWKRGLADLLYQRFEKMPLILVEDLNLAIDFAKESMTETISVRNLSEGPIHGFDEIILYLKEGWNCRDAPPGLRIYLARQTAYFLNLQSKWEESIEILQKAVELLPALSARSLQHTDKEFYIANFAGLASMAAATALNAGKTAVEALTLLELGRGIISGMMLLMHAEVSDLKEQHPDLAEQFFLIREKLNLPVDWTPLSSLRAGMDPNRDQARFRREAESDFTELIQNIRQQEEGFENFLCAPTSIEMMAAAEAGPVVVINVAGYRCDALLIMPHEIQVLPLPALTVDDIEKKTRLLRRSGPDSKLLEWLWDVLAEPVLGALGFTQPPSGDCWPHIWWILTGKLSQLPVHAAGKHDQGLASCVMGRVVSSYSLSIKSLIYGRRRKLQQSTQTTSGTALLVSMPKTAGQTSLSFALEELDKLESLCPSLQLKPVKPPRRRRCVLGQMSACQIFHFAGHGKSDPYEPSKSCLLLDDWKTEPLTVGDLRNHKLHENMPFLAYLSACHTGANNVDSLVDEGIHLVGAFQLAGFRHAVGTLWEVSDRHCVNMAEVLYKTIVEKGSGSDPRFTAYTTQNQHVDEHNLHFTKERAREDGNTDKGGTRH</sequence>
<evidence type="ECO:0000259" key="1">
    <source>
        <dbReference type="Pfam" id="PF12770"/>
    </source>
</evidence>
<proteinExistence type="predicted"/>
<dbReference type="Gene3D" id="1.25.40.10">
    <property type="entry name" value="Tetratricopeptide repeat domain"/>
    <property type="match status" value="1"/>
</dbReference>
<evidence type="ECO:0000313" key="2">
    <source>
        <dbReference type="EMBL" id="PON27277.1"/>
    </source>
</evidence>